<dbReference type="GO" id="GO:0004318">
    <property type="term" value="F:enoyl-[acyl-carrier-protein] reductase (NADH) activity"/>
    <property type="evidence" value="ECO:0007669"/>
    <property type="project" value="InterPro"/>
</dbReference>
<feature type="domain" description="Fatty acid synthase beta subunit AflB /Fas1-like central" evidence="2">
    <location>
        <begin position="61"/>
        <end position="95"/>
    </location>
</feature>
<evidence type="ECO:0000313" key="3">
    <source>
        <dbReference type="EMBL" id="ORY17900.1"/>
    </source>
</evidence>
<feature type="domain" description="Fatty acid synthase beta subunit AflB /Fas1-like central" evidence="2">
    <location>
        <begin position="148"/>
        <end position="193"/>
    </location>
</feature>
<evidence type="ECO:0000259" key="2">
    <source>
        <dbReference type="Pfam" id="PF08354"/>
    </source>
</evidence>
<dbReference type="Proteomes" id="UP000193642">
    <property type="component" value="Unassembled WGS sequence"/>
</dbReference>
<organism evidence="3 4">
    <name type="scientific">Rhizoclosmatium globosum</name>
    <dbReference type="NCBI Taxonomy" id="329046"/>
    <lineage>
        <taxon>Eukaryota</taxon>
        <taxon>Fungi</taxon>
        <taxon>Fungi incertae sedis</taxon>
        <taxon>Chytridiomycota</taxon>
        <taxon>Chytridiomycota incertae sedis</taxon>
        <taxon>Chytridiomycetes</taxon>
        <taxon>Chytridiales</taxon>
        <taxon>Chytriomycetaceae</taxon>
        <taxon>Rhizoclosmatium</taxon>
    </lineage>
</organism>
<dbReference type="STRING" id="329046.A0A1Y2A6F0"/>
<dbReference type="PANTHER" id="PTHR10982:SF21">
    <property type="entry name" value="FATTY ACID SYNTHASE SUBUNIT BETA"/>
    <property type="match status" value="1"/>
</dbReference>
<accession>A0A1Y2A6F0</accession>
<protein>
    <recommendedName>
        <fullName evidence="2">Fatty acid synthase beta subunit AflB /Fas1-like central domain-containing protein</fullName>
    </recommendedName>
</protein>
<dbReference type="OrthoDB" id="4251012at2759"/>
<evidence type="ECO:0000313" key="4">
    <source>
        <dbReference type="Proteomes" id="UP000193642"/>
    </source>
</evidence>
<dbReference type="InterPro" id="IPR013565">
    <property type="entry name" value="Fas1/AflB-like_central"/>
</dbReference>
<comment type="caution">
    <text evidence="3">The sequence shown here is derived from an EMBL/GenBank/DDBJ whole genome shotgun (WGS) entry which is preliminary data.</text>
</comment>
<dbReference type="InterPro" id="IPR013785">
    <property type="entry name" value="Aldolase_TIM"/>
</dbReference>
<evidence type="ECO:0000256" key="1">
    <source>
        <dbReference type="ARBA" id="ARBA00022679"/>
    </source>
</evidence>
<dbReference type="EMBL" id="MCGO01000282">
    <property type="protein sequence ID" value="ORY17900.1"/>
    <property type="molecule type" value="Genomic_DNA"/>
</dbReference>
<dbReference type="PANTHER" id="PTHR10982">
    <property type="entry name" value="MALONYL COA-ACYL CARRIER PROTEIN TRANSACYLASE"/>
    <property type="match status" value="1"/>
</dbReference>
<dbReference type="InterPro" id="IPR050830">
    <property type="entry name" value="Fungal_FAS"/>
</dbReference>
<reference evidence="3 4" key="1">
    <citation type="submission" date="2016-07" db="EMBL/GenBank/DDBJ databases">
        <title>Pervasive Adenine N6-methylation of Active Genes in Fungi.</title>
        <authorList>
            <consortium name="DOE Joint Genome Institute"/>
            <person name="Mondo S.J."/>
            <person name="Dannebaum R.O."/>
            <person name="Kuo R.C."/>
            <person name="Labutti K."/>
            <person name="Haridas S."/>
            <person name="Kuo A."/>
            <person name="Salamov A."/>
            <person name="Ahrendt S.R."/>
            <person name="Lipzen A."/>
            <person name="Sullivan W."/>
            <person name="Andreopoulos W.B."/>
            <person name="Clum A."/>
            <person name="Lindquist E."/>
            <person name="Daum C."/>
            <person name="Ramamoorthy G.K."/>
            <person name="Gryganskyi A."/>
            <person name="Culley D."/>
            <person name="Magnuson J.K."/>
            <person name="James T.Y."/>
            <person name="O'Malley M.A."/>
            <person name="Stajich J.E."/>
            <person name="Spatafora J.W."/>
            <person name="Visel A."/>
            <person name="Grigoriev I.V."/>
        </authorList>
    </citation>
    <scope>NUCLEOTIDE SEQUENCE [LARGE SCALE GENOMIC DNA]</scope>
    <source>
        <strain evidence="3 4">JEL800</strain>
    </source>
</reference>
<dbReference type="AlphaFoldDB" id="A0A1Y2A6F0"/>
<sequence length="196" mass="22244">MPILISRISTNQCWRPMQAFVAFQLSPYSLFPVPQYDYAPIPFVRILVASRVWYKSIAMSDEASWENTYKDPTGGIVTVKSELGEPIHKIANRSTFVFCLDHFGSGGSWRSYPQKQGKNWCSGLRPRHYLQECPRHASYSSVDRRSWREGSHHSFEDFHQPMLAGIRRVPNIIIVVGSGFGDAEGTVPYLTGECPT</sequence>
<name>A0A1Y2A6F0_9FUNG</name>
<gene>
    <name evidence="3" type="ORF">BCR33DRAFT_799499</name>
</gene>
<keyword evidence="1" id="KW-0808">Transferase</keyword>
<proteinExistence type="predicted"/>
<dbReference type="Gene3D" id="3.20.20.70">
    <property type="entry name" value="Aldolase class I"/>
    <property type="match status" value="1"/>
</dbReference>
<keyword evidence="4" id="KW-1185">Reference proteome</keyword>
<dbReference type="Pfam" id="PF08354">
    <property type="entry name" value="Fas1-AflB-like_hel"/>
    <property type="match status" value="2"/>
</dbReference>
<dbReference type="GO" id="GO:0016740">
    <property type="term" value="F:transferase activity"/>
    <property type="evidence" value="ECO:0007669"/>
    <property type="project" value="UniProtKB-KW"/>
</dbReference>